<accession>A0A4D4J9T1</accession>
<protein>
    <submittedName>
        <fullName evidence="2">Uncharacterized protein</fullName>
    </submittedName>
</protein>
<feature type="region of interest" description="Disordered" evidence="1">
    <location>
        <begin position="1"/>
        <end position="25"/>
    </location>
</feature>
<evidence type="ECO:0000313" key="2">
    <source>
        <dbReference type="EMBL" id="GDY33421.1"/>
    </source>
</evidence>
<comment type="caution">
    <text evidence="2">The sequence shown here is derived from an EMBL/GenBank/DDBJ whole genome shotgun (WGS) entry which is preliminary data.</text>
</comment>
<proteinExistence type="predicted"/>
<dbReference type="InterPro" id="IPR009467">
    <property type="entry name" value="Glycolipid-bd_prot_put"/>
</dbReference>
<gene>
    <name evidence="2" type="ORF">GTS_50540</name>
</gene>
<dbReference type="RefSeq" id="WP_225978734.1">
    <property type="nucleotide sequence ID" value="NZ_BJFL01000042.1"/>
</dbReference>
<sequence>MNASETAQRFASEEDGRPVPPQYRRPTMLTWQGVPEQPPRLESVRLLLSDARLRASGRMVAAAGDGTEPFSASFELSVTEVGTVSRLLLRSTTAEEERQISLSRTEDGVWLADLGQGTERTDFDGAVDVDVQRAALFNTLPIRRLGLHREPGEHEIPMVFVSLPDLSVRLVRQTYRTVSVGAEQSVVNFTSGDFSADLVVDAEGLVLDYPGLATRR</sequence>
<evidence type="ECO:0000313" key="3">
    <source>
        <dbReference type="Proteomes" id="UP000298860"/>
    </source>
</evidence>
<organism evidence="2 3">
    <name type="scientific">Gandjariella thermophila</name>
    <dbReference type="NCBI Taxonomy" id="1931992"/>
    <lineage>
        <taxon>Bacteria</taxon>
        <taxon>Bacillati</taxon>
        <taxon>Actinomycetota</taxon>
        <taxon>Actinomycetes</taxon>
        <taxon>Pseudonocardiales</taxon>
        <taxon>Pseudonocardiaceae</taxon>
        <taxon>Gandjariella</taxon>
    </lineage>
</organism>
<dbReference type="Pfam" id="PF06475">
    <property type="entry name" value="Glycolipid_bind"/>
    <property type="match status" value="1"/>
</dbReference>
<dbReference type="Proteomes" id="UP000298860">
    <property type="component" value="Unassembled WGS sequence"/>
</dbReference>
<evidence type="ECO:0000256" key="1">
    <source>
        <dbReference type="SAM" id="MobiDB-lite"/>
    </source>
</evidence>
<dbReference type="EMBL" id="BJFL01000042">
    <property type="protein sequence ID" value="GDY33421.1"/>
    <property type="molecule type" value="Genomic_DNA"/>
</dbReference>
<name>A0A4D4J9T1_9PSEU</name>
<keyword evidence="3" id="KW-1185">Reference proteome</keyword>
<dbReference type="SUPFAM" id="SSF159275">
    <property type="entry name" value="PA1994-like"/>
    <property type="match status" value="1"/>
</dbReference>
<dbReference type="AlphaFoldDB" id="A0A4D4J9T1"/>
<reference evidence="3" key="1">
    <citation type="submission" date="2019-04" db="EMBL/GenBank/DDBJ databases">
        <title>Draft genome sequence of Pseudonocardiaceae bacterium SL3-2-4.</title>
        <authorList>
            <person name="Ningsih F."/>
            <person name="Yokota A."/>
            <person name="Sakai Y."/>
            <person name="Nanatani K."/>
            <person name="Yabe S."/>
            <person name="Oetari A."/>
            <person name="Sjamsuridzal W."/>
        </authorList>
    </citation>
    <scope>NUCLEOTIDE SEQUENCE [LARGE SCALE GENOMIC DNA]</scope>
    <source>
        <strain evidence="3">SL3-2-4</strain>
    </source>
</reference>